<dbReference type="EMBL" id="CM046388">
    <property type="protein sequence ID" value="KAI8573326.1"/>
    <property type="molecule type" value="Genomic_DNA"/>
</dbReference>
<accession>A0ACC0Q667</accession>
<evidence type="ECO:0000313" key="2">
    <source>
        <dbReference type="Proteomes" id="UP001062846"/>
    </source>
</evidence>
<reference evidence="1" key="1">
    <citation type="submission" date="2022-02" db="EMBL/GenBank/DDBJ databases">
        <title>Plant Genome Project.</title>
        <authorList>
            <person name="Zhang R.-G."/>
        </authorList>
    </citation>
    <scope>NUCLEOTIDE SEQUENCE</scope>
    <source>
        <strain evidence="1">AT1</strain>
    </source>
</reference>
<gene>
    <name evidence="1" type="ORF">RHMOL_Rhmol01G0268500</name>
</gene>
<sequence length="671" mass="76434">MPTAVNEGAPQSQQQVPSTQSESQQPCLATMKYCGATYAWTSSNGTSTLRNHLQKCTQNPFKKDKKKQKTLQFHSKGEGEKGESSLGIWKFDQVACRNALAKMIIIDELPFKSVDHEGFREFCTVMQPYFNVISRFTVARDCVALYTGEKEKLRNLLTKSGQRICLTTDSWTSIQNVSYMCLTAHFIDKDWKLHKRILNFCVVTSHKGEAIGRAVETCLVEWGIEKLCTLTVDNATANDVAIEYLKKRLSRKSATFILGGEFFQVRCSAHILNLIVKDGLTELKDSLTRIRDAVKYVRSSPQREQRFKACVEKERITFKNSLILDVPTRWNSTYLMLAVAIKFQAAFERLKDEDPHFILELNDNVPQNVDWDDARVFTQFLEKFYDATVLLSGSSYCTSPLFFIEVCSIESSLSGWSQSMDYCLSAMAVKMKKKFDKYWGKFEKVNLLLLLAVVLDPRCKIRYLRFSYSEIHEAAMVNQQTQKVIDTLNRICGEYAKFESSKPSSHQVVHETGLEQPNIGAGGSQQALSLKSKFQKHLAQEGSGVGKSEVDRYLEETCENDVPNFDLLNWWKVNSPRYEVLSQVARDLLAIPVSSVASESAFSTGGRVLDRFRSSLTPKLVECLICGQDWFRASPIPIQVEENTVDMEDIERGNIYYTMCFTYCLWFTPLF</sequence>
<evidence type="ECO:0000313" key="1">
    <source>
        <dbReference type="EMBL" id="KAI8573326.1"/>
    </source>
</evidence>
<keyword evidence="2" id="KW-1185">Reference proteome</keyword>
<name>A0ACC0Q667_RHOML</name>
<comment type="caution">
    <text evidence="1">The sequence shown here is derived from an EMBL/GenBank/DDBJ whole genome shotgun (WGS) entry which is preliminary data.</text>
</comment>
<protein>
    <submittedName>
        <fullName evidence="1">Uncharacterized protein</fullName>
    </submittedName>
</protein>
<proteinExistence type="predicted"/>
<organism evidence="1 2">
    <name type="scientific">Rhododendron molle</name>
    <name type="common">Chinese azalea</name>
    <name type="synonym">Azalea mollis</name>
    <dbReference type="NCBI Taxonomy" id="49168"/>
    <lineage>
        <taxon>Eukaryota</taxon>
        <taxon>Viridiplantae</taxon>
        <taxon>Streptophyta</taxon>
        <taxon>Embryophyta</taxon>
        <taxon>Tracheophyta</taxon>
        <taxon>Spermatophyta</taxon>
        <taxon>Magnoliopsida</taxon>
        <taxon>eudicotyledons</taxon>
        <taxon>Gunneridae</taxon>
        <taxon>Pentapetalae</taxon>
        <taxon>asterids</taxon>
        <taxon>Ericales</taxon>
        <taxon>Ericaceae</taxon>
        <taxon>Ericoideae</taxon>
        <taxon>Rhodoreae</taxon>
        <taxon>Rhododendron</taxon>
    </lineage>
</organism>
<dbReference type="Proteomes" id="UP001062846">
    <property type="component" value="Chromosome 1"/>
</dbReference>